<dbReference type="BioGRID-ORCS" id="12798390">
    <property type="hits" value="0 hits in 1 CRISPR screen"/>
</dbReference>
<dbReference type="EMBL" id="AE013599">
    <property type="protein sequence ID" value="AFH07998.1"/>
    <property type="molecule type" value="Genomic_DNA"/>
</dbReference>
<evidence type="ECO:0000313" key="1">
    <source>
        <dbReference type="EMBL" id="AFH07998.1"/>
    </source>
</evidence>
<keyword evidence="3" id="KW-1185">Reference proteome</keyword>
<evidence type="ECO:0000313" key="2">
    <source>
        <dbReference type="FlyBase" id="FBgn0262836"/>
    </source>
</evidence>
<dbReference type="STRING" id="7227.FBpp0297215"/>
<dbReference type="PaxDb" id="7227-FBpp0297215"/>
<reference evidence="1 3" key="8">
    <citation type="journal article" date="2007" name="Science">
        <title>Sequence finishing and mapping of Drosophila melanogaster heterochromatin.</title>
        <authorList>
            <person name="Hoskins R.A."/>
            <person name="Carlson J.W."/>
            <person name="Kennedy C."/>
            <person name="Acevedo D."/>
            <person name="Evans-Holm M."/>
            <person name="Frise E."/>
            <person name="Wan K.H."/>
            <person name="Park S."/>
            <person name="Mendez-Lago M."/>
            <person name="Rossi F."/>
            <person name="Villasante A."/>
            <person name="Dimitri P."/>
            <person name="Karpen G.H."/>
            <person name="Celniker S.E."/>
        </authorList>
    </citation>
    <scope>NUCLEOTIDE SEQUENCE [LARGE SCALE GENOMIC DNA]</scope>
    <source>
        <strain evidence="3">Berkeley</strain>
    </source>
</reference>
<gene>
    <name evidence="1" type="primary">Dmel\CG43200</name>
    <name evidence="1" type="synonym">nc_5744.a</name>
    <name evidence="1 2" type="ORF">CG43200</name>
    <name evidence="1" type="ORF">Dmel_CG43200</name>
</gene>
<reference evidence="1 3" key="11">
    <citation type="journal article" date="2015" name="Genome Res.">
        <title>The Release 6 reference sequence of the Drosophila melanogaster genome.</title>
        <authorList>
            <person name="Hoskins R.A."/>
            <person name="Carlson J.W."/>
            <person name="Wan K.H."/>
            <person name="Park S."/>
            <person name="Mendez I."/>
            <person name="Galle S.E."/>
            <person name="Booth B.W."/>
            <person name="Pfeiffer B.D."/>
            <person name="George R.A."/>
            <person name="Svirskas R."/>
            <person name="Krzywinski M."/>
            <person name="Schein J."/>
            <person name="Accardo M.C."/>
            <person name="Damia E."/>
            <person name="Messina G."/>
            <person name="Mendez-Lago M."/>
            <person name="de Pablos B."/>
            <person name="Demakova O.V."/>
            <person name="Andreyeva E.N."/>
            <person name="Boldyreva L.V."/>
            <person name="Marra M."/>
            <person name="Carvalho A.B."/>
            <person name="Dimitri P."/>
            <person name="Villasante A."/>
            <person name="Zhimulev I.F."/>
            <person name="Rubin G.M."/>
            <person name="Karpen G.H."/>
            <person name="Celniker S.E."/>
        </authorList>
    </citation>
    <scope>NUCLEOTIDE SEQUENCE [LARGE SCALE GENOMIC DNA]</scope>
    <source>
        <strain evidence="3">Berkeley</strain>
    </source>
</reference>
<reference evidence="1 3" key="6">
    <citation type="journal article" date="2005" name="PLoS Comput. Biol.">
        <title>Combined evidence annotation of transposable elements in genome sequences.</title>
        <authorList>
            <person name="Quesneville H."/>
            <person name="Bergman C.M."/>
            <person name="Andrieu O."/>
            <person name="Autard D."/>
            <person name="Nouaud D."/>
            <person name="Ashburner M."/>
            <person name="Anxolabehere D."/>
        </authorList>
    </citation>
    <scope>NUCLEOTIDE SEQUENCE [LARGE SCALE GENOMIC DNA]</scope>
    <source>
        <strain evidence="3">Berkeley</strain>
    </source>
</reference>
<proteinExistence type="predicted"/>
<sequence>MEWILIFIIGCVVGYLISQNT</sequence>
<dbReference type="AGR" id="FB:FBgn0262836"/>
<dbReference type="Bgee" id="FBgn0262836">
    <property type="expression patterns" value="Expressed in seminal fluid secreting gland and 7 other cell types or tissues"/>
</dbReference>
<dbReference type="Proteomes" id="UP000000803">
    <property type="component" value="Chromosome 2R"/>
</dbReference>
<dbReference type="RefSeq" id="NP_001246243.1">
    <property type="nucleotide sequence ID" value="NM_001259314.1"/>
</dbReference>
<protein>
    <submittedName>
        <fullName evidence="1">Uncharacterized protein</fullName>
    </submittedName>
</protein>
<name>A0A0B4K848_DROME</name>
<dbReference type="InParanoid" id="A0A0B4K848"/>
<organism evidence="1 3">
    <name type="scientific">Drosophila melanogaster</name>
    <name type="common">Fruit fly</name>
    <dbReference type="NCBI Taxonomy" id="7227"/>
    <lineage>
        <taxon>Eukaryota</taxon>
        <taxon>Metazoa</taxon>
        <taxon>Ecdysozoa</taxon>
        <taxon>Arthropoda</taxon>
        <taxon>Hexapoda</taxon>
        <taxon>Insecta</taxon>
        <taxon>Pterygota</taxon>
        <taxon>Neoptera</taxon>
        <taxon>Endopterygota</taxon>
        <taxon>Diptera</taxon>
        <taxon>Brachycera</taxon>
        <taxon>Muscomorpha</taxon>
        <taxon>Ephydroidea</taxon>
        <taxon>Drosophilidae</taxon>
        <taxon>Drosophila</taxon>
        <taxon>Sophophora</taxon>
    </lineage>
</organism>
<dbReference type="VEuPathDB" id="VectorBase:FBgn0262836"/>
<reference evidence="1 3" key="2">
    <citation type="journal article" date="2002" name="Genome Biol.">
        <title>Finishing a whole-genome shotgun: release 3 of the Drosophila melanogaster euchromatic genome sequence.</title>
        <authorList>
            <person name="Celniker S.E."/>
            <person name="Wheeler D.A."/>
            <person name="Kronmiller B."/>
            <person name="Carlson J.W."/>
            <person name="Halpern A."/>
            <person name="Patel S."/>
            <person name="Adams M."/>
            <person name="Champe M."/>
            <person name="Dugan S.P."/>
            <person name="Frise E."/>
            <person name="Hodgson A."/>
            <person name="George R.A."/>
            <person name="Hoskins R.A."/>
            <person name="Laverty T."/>
            <person name="Muzny D.M."/>
            <person name="Nelson C.R."/>
            <person name="Pacleb J.M."/>
            <person name="Park S."/>
            <person name="Pfeiffer B.D."/>
            <person name="Richards S."/>
            <person name="Sodergren E.J."/>
            <person name="Svirskas R."/>
            <person name="Tabor P.E."/>
            <person name="Wan K."/>
            <person name="Stapleton M."/>
            <person name="Sutton G.G."/>
            <person name="Venter C."/>
            <person name="Weinstock G."/>
            <person name="Scherer S.E."/>
            <person name="Myers E.W."/>
            <person name="Gibbs R.A."/>
            <person name="Rubin G.M."/>
        </authorList>
    </citation>
    <scope>NUCLEOTIDE SEQUENCE [LARGE SCALE GENOMIC DNA]</scope>
    <source>
        <strain evidence="3">Berkeley</strain>
    </source>
</reference>
<dbReference type="KEGG" id="dme:Dmel_CG43200"/>
<accession>A0A0B4K848</accession>
<reference evidence="1 3" key="4">
    <citation type="journal article" date="2002" name="Genome Biol.">
        <title>The transposable elements of the Drosophila melanogaster euchromatin: a genomics perspective.</title>
        <authorList>
            <person name="Kaminker J.S."/>
            <person name="Bergman C.M."/>
            <person name="Kronmiller B."/>
            <person name="Carlson J."/>
            <person name="Svirskas R."/>
            <person name="Patel S."/>
            <person name="Frise E."/>
            <person name="Wheeler D.A."/>
            <person name="Lewis S.E."/>
            <person name="Rubin G.M."/>
            <person name="Ashburner M."/>
            <person name="Celniker S.E."/>
        </authorList>
    </citation>
    <scope>NUCLEOTIDE SEQUENCE [LARGE SCALE GENOMIC DNA]</scope>
    <source>
        <strain evidence="3">Berkeley</strain>
    </source>
</reference>
<dbReference type="AlphaFoldDB" id="A0A0B4K848"/>
<evidence type="ECO:0000313" key="3">
    <source>
        <dbReference type="Proteomes" id="UP000000803"/>
    </source>
</evidence>
<reference evidence="1 3" key="10">
    <citation type="journal article" date="2015" name="G3 (Bethesda)">
        <title>Gene Model Annotations for Drosophila melanogaster: The Rule-Benders.</title>
        <authorList>
            <consortium name="FlyBase Consortium"/>
            <person name="Crosby M.A."/>
            <person name="Gramates L.S."/>
            <person name="Dos Santos G."/>
            <person name="Matthews B.B."/>
            <person name="St Pierre S.E."/>
            <person name="Zhou P."/>
            <person name="Schroeder A.J."/>
            <person name="Falls K."/>
            <person name="Emmert D.B."/>
            <person name="Russo S.M."/>
            <person name="Gelbart W.M."/>
            <person name="null"/>
        </authorList>
    </citation>
    <scope>NUCLEOTIDE SEQUENCE [LARGE SCALE GENOMIC DNA]</scope>
    <source>
        <strain evidence="3">Berkeley</strain>
    </source>
</reference>
<dbReference type="FlyBase" id="FBgn0262836">
    <property type="gene designation" value="CG43200"/>
</dbReference>
<reference evidence="1 3" key="3">
    <citation type="journal article" date="2002" name="Genome Biol.">
        <title>Annotation of the Drosophila melanogaster euchromatic genome: a systematic review.</title>
        <authorList>
            <person name="Misra S."/>
            <person name="Crosby M.A."/>
            <person name="Mungall C.J."/>
            <person name="Matthews B.B."/>
            <person name="Campbell K.S."/>
            <person name="Hradecky P."/>
            <person name="Huang Y."/>
            <person name="Kaminker J.S."/>
            <person name="Millburn G.H."/>
            <person name="Prochnik S.E."/>
            <person name="Smith C.D."/>
            <person name="Tupy J.L."/>
            <person name="Whitfied E.J."/>
            <person name="Bayraktaroglu L."/>
            <person name="Berman B.P."/>
            <person name="Bettencourt B.R."/>
            <person name="Celniker S.E."/>
            <person name="de Grey A.D."/>
            <person name="Drysdale R.A."/>
            <person name="Harris N.L."/>
            <person name="Richter J."/>
            <person name="Russo S."/>
            <person name="Schroeder A.J."/>
            <person name="Shu S.Q."/>
            <person name="Stapleton M."/>
            <person name="Yamada C."/>
            <person name="Ashburner M."/>
            <person name="Gelbart W.M."/>
            <person name="Rubin G.M."/>
            <person name="Lewis S.E."/>
        </authorList>
    </citation>
    <scope>GENOME REANNOTATION</scope>
    <source>
        <strain evidence="3">Berkeley</strain>
    </source>
</reference>
<dbReference type="GeneID" id="12798390"/>
<reference evidence="1 3" key="9">
    <citation type="journal article" date="2015" name="G3 (Bethesda)">
        <title>Gene Model Annotations for Drosophila melanogaster: Impact of High-Throughput Data.</title>
        <authorList>
            <consortium name="FlyBase Consortium"/>
            <person name="Matthews B.B."/>
            <person name="Dos Santos G."/>
            <person name="Crosby M.A."/>
            <person name="Emmert D.B."/>
            <person name="St Pierre S.E."/>
            <person name="Gramates L.S."/>
            <person name="Zhou P."/>
            <person name="Schroeder A.J."/>
            <person name="Falls K."/>
            <person name="Strelets V."/>
            <person name="Russo S.M."/>
            <person name="Gelbart W.M."/>
            <person name="null"/>
        </authorList>
    </citation>
    <scope>NUCLEOTIDE SEQUENCE [LARGE SCALE GENOMIC DNA]</scope>
    <source>
        <strain evidence="3">Berkeley</strain>
    </source>
</reference>
<reference evidence="1 3" key="7">
    <citation type="journal article" date="2007" name="Science">
        <title>The Release 5.1 annotation of Drosophila melanogaster heterochromatin.</title>
        <authorList>
            <person name="Smith C.D."/>
            <person name="Shu S."/>
            <person name="Mungall C.J."/>
            <person name="Karpen G.H."/>
        </authorList>
    </citation>
    <scope>NUCLEOTIDE SEQUENCE [LARGE SCALE GENOMIC DNA]</scope>
    <source>
        <strain evidence="3">Berkeley</strain>
    </source>
</reference>
<reference evidence="1 3" key="5">
    <citation type="journal article" date="2002" name="Genome Biol.">
        <title>Heterochromatic sequences in a Drosophila whole-genome shotgun assembly.</title>
        <authorList>
            <person name="Hoskins R.A."/>
            <person name="Smith C.D."/>
            <person name="Carlson J.W."/>
            <person name="Carvalho A.B."/>
            <person name="Halpern A."/>
            <person name="Kaminker J.S."/>
            <person name="Kennedy C."/>
            <person name="Mungall C.J."/>
            <person name="Sullivan B.A."/>
            <person name="Sutton G.G."/>
            <person name="Yasuhara J.C."/>
            <person name="Wakimoto B.T."/>
            <person name="Myers E.W."/>
            <person name="Celniker S.E."/>
            <person name="Rubin G.M."/>
            <person name="Karpen G.H."/>
        </authorList>
    </citation>
    <scope>NUCLEOTIDE SEQUENCE [LARGE SCALE GENOMIC DNA]</scope>
    <source>
        <strain evidence="3">Berkeley</strain>
    </source>
</reference>
<reference evidence="1 3" key="1">
    <citation type="journal article" date="2000" name="Science">
        <title>The genome sequence of Drosophila melanogaster.</title>
        <authorList>
            <person name="Adams M.D."/>
            <person name="Celniker S.E."/>
            <person name="Holt R.A."/>
            <person name="Evans C.A."/>
            <person name="Gocayne J.D."/>
            <person name="Amanatides P.G."/>
            <person name="Scherer S.E."/>
            <person name="Li P.W."/>
            <person name="Hoskins R.A."/>
            <person name="Galle R.F."/>
            <person name="George R.A."/>
            <person name="Lewis S.E."/>
            <person name="Richards S."/>
            <person name="Ashburner M."/>
            <person name="Henderson S.N."/>
            <person name="Sutton G.G."/>
            <person name="Wortman J.R."/>
            <person name="Yandell M.D."/>
            <person name="Zhang Q."/>
            <person name="Chen L.X."/>
            <person name="Brandon R.C."/>
            <person name="Rogers Y.H."/>
            <person name="Blazej R.G."/>
            <person name="Champe M."/>
            <person name="Pfeiffer B.D."/>
            <person name="Wan K.H."/>
            <person name="Doyle C."/>
            <person name="Baxter E.G."/>
            <person name="Helt G."/>
            <person name="Nelson C.R."/>
            <person name="Gabor G.L."/>
            <person name="Abril J.F."/>
            <person name="Agbayani A."/>
            <person name="An H.J."/>
            <person name="Andrews-Pfannkoch C."/>
            <person name="Baldwin D."/>
            <person name="Ballew R.M."/>
            <person name="Basu A."/>
            <person name="Baxendale J."/>
            <person name="Bayraktaroglu L."/>
            <person name="Beasley E.M."/>
            <person name="Beeson K.Y."/>
            <person name="Benos P.V."/>
            <person name="Berman B.P."/>
            <person name="Bhandari D."/>
            <person name="Bolshakov S."/>
            <person name="Borkova D."/>
            <person name="Botchan M.R."/>
            <person name="Bouck J."/>
            <person name="Brokstein P."/>
            <person name="Brottier P."/>
            <person name="Burtis K.C."/>
            <person name="Busam D.A."/>
            <person name="Butler H."/>
            <person name="Cadieu E."/>
            <person name="Center A."/>
            <person name="Chandra I."/>
            <person name="Cherry J.M."/>
            <person name="Cawley S."/>
            <person name="Dahlke C."/>
            <person name="Davenport L.B."/>
            <person name="Davies P."/>
            <person name="de Pablos B."/>
            <person name="Delcher A."/>
            <person name="Deng Z."/>
            <person name="Mays A.D."/>
            <person name="Dew I."/>
            <person name="Dietz S.M."/>
            <person name="Dodson K."/>
            <person name="Doup L.E."/>
            <person name="Downes M."/>
            <person name="Dugan-Rocha S."/>
            <person name="Dunkov B.C."/>
            <person name="Dunn P."/>
            <person name="Durbin K.J."/>
            <person name="Evangelista C.C."/>
            <person name="Ferraz C."/>
            <person name="Ferriera S."/>
            <person name="Fleischmann W."/>
            <person name="Fosler C."/>
            <person name="Gabrielian A.E."/>
            <person name="Garg N.S."/>
            <person name="Gelbart W.M."/>
            <person name="Glasser K."/>
            <person name="Glodek A."/>
            <person name="Gong F."/>
            <person name="Gorrell J.H."/>
            <person name="Gu Z."/>
            <person name="Guan P."/>
            <person name="Harris M."/>
            <person name="Harris N.L."/>
            <person name="Harvey D."/>
            <person name="Heiman T.J."/>
            <person name="Hernandez J.R."/>
            <person name="Houck J."/>
            <person name="Hostin D."/>
            <person name="Houston K.A."/>
            <person name="Howland T.J."/>
            <person name="Wei M.H."/>
            <person name="Ibegwam C."/>
            <person name="Jalali M."/>
            <person name="Kalush F."/>
            <person name="Karpen G.H."/>
            <person name="Ke Z."/>
            <person name="Kennison J.A."/>
            <person name="Ketchum K.A."/>
            <person name="Kimmel B.E."/>
            <person name="Kodira C.D."/>
            <person name="Kraft C."/>
            <person name="Kravitz S."/>
            <person name="Kulp D."/>
            <person name="Lai Z."/>
            <person name="Lasko P."/>
            <person name="Lei Y."/>
            <person name="Levitsky A.A."/>
            <person name="Li J."/>
            <person name="Li Z."/>
            <person name="Liang Y."/>
            <person name="Lin X."/>
            <person name="Liu X."/>
            <person name="Mattei B."/>
            <person name="McIntosh T.C."/>
            <person name="McLeod M.P."/>
            <person name="McPherson D."/>
            <person name="Merkulov G."/>
            <person name="Milshina N.V."/>
            <person name="Mobarry C."/>
            <person name="Morris J."/>
            <person name="Moshrefi A."/>
            <person name="Mount S.M."/>
            <person name="Moy M."/>
            <person name="Murphy B."/>
            <person name="Murphy L."/>
            <person name="Muzny D.M."/>
            <person name="Nelson D.L."/>
            <person name="Nelson D.R."/>
            <person name="Nelson K.A."/>
            <person name="Nixon K."/>
            <person name="Nusskern D.R."/>
            <person name="Pacleb J.M."/>
            <person name="Palazzolo M."/>
            <person name="Pittman G.S."/>
            <person name="Pan S."/>
            <person name="Pollard J."/>
            <person name="Puri V."/>
            <person name="Reese M.G."/>
            <person name="Reinert K."/>
            <person name="Remington K."/>
            <person name="Saunders R.D."/>
            <person name="Scheeler F."/>
            <person name="Shen H."/>
            <person name="Shue B.C."/>
            <person name="Siden-Kiamos I."/>
            <person name="Simpson M."/>
            <person name="Skupski M.P."/>
            <person name="Smith T."/>
            <person name="Spier E."/>
            <person name="Spradling A.C."/>
            <person name="Stapleton M."/>
            <person name="Strong R."/>
            <person name="Sun E."/>
            <person name="Svirskas R."/>
            <person name="Tector C."/>
            <person name="Turner R."/>
            <person name="Venter E."/>
            <person name="Wang A.H."/>
            <person name="Wang X."/>
            <person name="Wang Z.Y."/>
            <person name="Wassarman D.A."/>
            <person name="Weinstock G.M."/>
            <person name="Weissenbach J."/>
            <person name="Williams S.M."/>
            <person name="WoodageT"/>
            <person name="Worley K.C."/>
            <person name="Wu D."/>
            <person name="Yang S."/>
            <person name="Yao Q.A."/>
            <person name="Ye J."/>
            <person name="Yeh R.F."/>
            <person name="Zaveri J.S."/>
            <person name="Zhan M."/>
            <person name="Zhang G."/>
            <person name="Zhao Q."/>
            <person name="Zheng L."/>
            <person name="Zheng X.H."/>
            <person name="Zhong F.N."/>
            <person name="Zhong W."/>
            <person name="Zhou X."/>
            <person name="Zhu S."/>
            <person name="Zhu X."/>
            <person name="Smith H.O."/>
            <person name="Gibbs R.A."/>
            <person name="Myers E.W."/>
            <person name="Rubin G.M."/>
            <person name="Venter J.C."/>
        </authorList>
    </citation>
    <scope>NUCLEOTIDE SEQUENCE [LARGE SCALE GENOMIC DNA]</scope>
    <source>
        <strain evidence="3">Berkeley</strain>
    </source>
</reference>